<protein>
    <submittedName>
        <fullName evidence="1 2">Uncharacterized protein</fullName>
    </submittedName>
</protein>
<dbReference type="EMBL" id="ABEU02000018">
    <property type="protein sequence ID" value="PNR34842.1"/>
    <property type="molecule type" value="Genomic_DNA"/>
</dbReference>
<dbReference type="Gramene" id="Pp3c18_4900V3.1">
    <property type="protein sequence ID" value="Pp3c18_4900V3.1"/>
    <property type="gene ID" value="Pp3c18_4900"/>
</dbReference>
<reference evidence="1 3" key="2">
    <citation type="journal article" date="2018" name="Plant J.">
        <title>The Physcomitrella patens chromosome-scale assembly reveals moss genome structure and evolution.</title>
        <authorList>
            <person name="Lang D."/>
            <person name="Ullrich K.K."/>
            <person name="Murat F."/>
            <person name="Fuchs J."/>
            <person name="Jenkins J."/>
            <person name="Haas F.B."/>
            <person name="Piednoel M."/>
            <person name="Gundlach H."/>
            <person name="Van Bel M."/>
            <person name="Meyberg R."/>
            <person name="Vives C."/>
            <person name="Morata J."/>
            <person name="Symeonidi A."/>
            <person name="Hiss M."/>
            <person name="Muchero W."/>
            <person name="Kamisugi Y."/>
            <person name="Saleh O."/>
            <person name="Blanc G."/>
            <person name="Decker E.L."/>
            <person name="van Gessel N."/>
            <person name="Grimwood J."/>
            <person name="Hayes R.D."/>
            <person name="Graham S.W."/>
            <person name="Gunter L.E."/>
            <person name="McDaniel S.F."/>
            <person name="Hoernstein S.N.W."/>
            <person name="Larsson A."/>
            <person name="Li F.W."/>
            <person name="Perroud P.F."/>
            <person name="Phillips J."/>
            <person name="Ranjan P."/>
            <person name="Rokshar D.S."/>
            <person name="Rothfels C.J."/>
            <person name="Schneider L."/>
            <person name="Shu S."/>
            <person name="Stevenson D.W."/>
            <person name="Thummler F."/>
            <person name="Tillich M."/>
            <person name="Villarreal Aguilar J.C."/>
            <person name="Widiez T."/>
            <person name="Wong G.K."/>
            <person name="Wymore A."/>
            <person name="Zhang Y."/>
            <person name="Zimmer A.D."/>
            <person name="Quatrano R.S."/>
            <person name="Mayer K.F.X."/>
            <person name="Goodstein D."/>
            <person name="Casacuberta J.M."/>
            <person name="Vandepoele K."/>
            <person name="Reski R."/>
            <person name="Cuming A.C."/>
            <person name="Tuskan G.A."/>
            <person name="Maumus F."/>
            <person name="Salse J."/>
            <person name="Schmutz J."/>
            <person name="Rensing S.A."/>
        </authorList>
    </citation>
    <scope>NUCLEOTIDE SEQUENCE [LARGE SCALE GENOMIC DNA]</scope>
    <source>
        <strain evidence="2 3">cv. Gransden 2004</strain>
    </source>
</reference>
<evidence type="ECO:0000313" key="3">
    <source>
        <dbReference type="Proteomes" id="UP000006727"/>
    </source>
</evidence>
<accession>A0A2K1IZY3</accession>
<dbReference type="InParanoid" id="A0A2K1IZY3"/>
<sequence>MHRSLKAIGRGCKKLKNHIEIRNDALIIISKKCNKLGLQNESRCHRVDNVGLINVAQRCPFLMHLDVSLDQLVSNYQTIVSCPIVYCPCLISTGMATISIGCNSLKKILIEK</sequence>
<organism evidence="1">
    <name type="scientific">Physcomitrium patens</name>
    <name type="common">Spreading-leaved earth moss</name>
    <name type="synonym">Physcomitrella patens</name>
    <dbReference type="NCBI Taxonomy" id="3218"/>
    <lineage>
        <taxon>Eukaryota</taxon>
        <taxon>Viridiplantae</taxon>
        <taxon>Streptophyta</taxon>
        <taxon>Embryophyta</taxon>
        <taxon>Bryophyta</taxon>
        <taxon>Bryophytina</taxon>
        <taxon>Bryopsida</taxon>
        <taxon>Funariidae</taxon>
        <taxon>Funariales</taxon>
        <taxon>Funariaceae</taxon>
        <taxon>Physcomitrium</taxon>
    </lineage>
</organism>
<dbReference type="AlphaFoldDB" id="A0A2K1IZY3"/>
<dbReference type="InterPro" id="IPR032675">
    <property type="entry name" value="LRR_dom_sf"/>
</dbReference>
<dbReference type="EnsemblPlants" id="Pp3c18_4900V3.1">
    <property type="protein sequence ID" value="Pp3c18_4900V3.1"/>
    <property type="gene ID" value="Pp3c18_4900"/>
</dbReference>
<evidence type="ECO:0000313" key="1">
    <source>
        <dbReference type="EMBL" id="PNR34842.1"/>
    </source>
</evidence>
<reference evidence="2" key="3">
    <citation type="submission" date="2020-12" db="UniProtKB">
        <authorList>
            <consortium name="EnsemblPlants"/>
        </authorList>
    </citation>
    <scope>IDENTIFICATION</scope>
</reference>
<evidence type="ECO:0000313" key="2">
    <source>
        <dbReference type="EnsemblPlants" id="Pp3c18_4900V3.1"/>
    </source>
</evidence>
<name>A0A2K1IZY3_PHYPA</name>
<keyword evidence="3" id="KW-1185">Reference proteome</keyword>
<dbReference type="Proteomes" id="UP000006727">
    <property type="component" value="Chromosome 18"/>
</dbReference>
<dbReference type="Gene3D" id="3.80.10.10">
    <property type="entry name" value="Ribonuclease Inhibitor"/>
    <property type="match status" value="1"/>
</dbReference>
<proteinExistence type="predicted"/>
<reference evidence="1 3" key="1">
    <citation type="journal article" date="2008" name="Science">
        <title>The Physcomitrella genome reveals evolutionary insights into the conquest of land by plants.</title>
        <authorList>
            <person name="Rensing S."/>
            <person name="Lang D."/>
            <person name="Zimmer A."/>
            <person name="Terry A."/>
            <person name="Salamov A."/>
            <person name="Shapiro H."/>
            <person name="Nishiyama T."/>
            <person name="Perroud P.-F."/>
            <person name="Lindquist E."/>
            <person name="Kamisugi Y."/>
            <person name="Tanahashi T."/>
            <person name="Sakakibara K."/>
            <person name="Fujita T."/>
            <person name="Oishi K."/>
            <person name="Shin-I T."/>
            <person name="Kuroki Y."/>
            <person name="Toyoda A."/>
            <person name="Suzuki Y."/>
            <person name="Hashimoto A."/>
            <person name="Yamaguchi K."/>
            <person name="Sugano A."/>
            <person name="Kohara Y."/>
            <person name="Fujiyama A."/>
            <person name="Anterola A."/>
            <person name="Aoki S."/>
            <person name="Ashton N."/>
            <person name="Barbazuk W.B."/>
            <person name="Barker E."/>
            <person name="Bennetzen J."/>
            <person name="Bezanilla M."/>
            <person name="Blankenship R."/>
            <person name="Cho S.H."/>
            <person name="Dutcher S."/>
            <person name="Estelle M."/>
            <person name="Fawcett J.A."/>
            <person name="Gundlach H."/>
            <person name="Hanada K."/>
            <person name="Heyl A."/>
            <person name="Hicks K.A."/>
            <person name="Hugh J."/>
            <person name="Lohr M."/>
            <person name="Mayer K."/>
            <person name="Melkozernov A."/>
            <person name="Murata T."/>
            <person name="Nelson D."/>
            <person name="Pils B."/>
            <person name="Prigge M."/>
            <person name="Reiss B."/>
            <person name="Renner T."/>
            <person name="Rombauts S."/>
            <person name="Rushton P."/>
            <person name="Sanderfoot A."/>
            <person name="Schween G."/>
            <person name="Shiu S.-H."/>
            <person name="Stueber K."/>
            <person name="Theodoulou F.L."/>
            <person name="Tu H."/>
            <person name="Van de Peer Y."/>
            <person name="Verrier P.J."/>
            <person name="Waters E."/>
            <person name="Wood A."/>
            <person name="Yang L."/>
            <person name="Cove D."/>
            <person name="Cuming A."/>
            <person name="Hasebe M."/>
            <person name="Lucas S."/>
            <person name="Mishler D.B."/>
            <person name="Reski R."/>
            <person name="Grigoriev I."/>
            <person name="Quatrano R.S."/>
            <person name="Boore J.L."/>
        </authorList>
    </citation>
    <scope>NUCLEOTIDE SEQUENCE [LARGE SCALE GENOMIC DNA]</scope>
    <source>
        <strain evidence="2 3">cv. Gransden 2004</strain>
    </source>
</reference>
<gene>
    <name evidence="1" type="ORF">PHYPA_022740</name>
</gene>